<comment type="pathway">
    <text evidence="11">Pyrimidine metabolism; UMP biosynthesis via de novo pathway; orotate from (S)-dihydroorotate (NAD(+) route): step 1/1.</text>
</comment>
<evidence type="ECO:0000256" key="6">
    <source>
        <dbReference type="ARBA" id="ARBA00022827"/>
    </source>
</evidence>
<dbReference type="InterPro" id="IPR012165">
    <property type="entry name" value="Cyt_c3_hydrogenase_gsu"/>
</dbReference>
<keyword evidence="6 11" id="KW-0274">FAD</keyword>
<feature type="binding site" evidence="11 13">
    <location>
        <position position="239"/>
    </location>
    <ligand>
        <name>[2Fe-2S] cluster</name>
        <dbReference type="ChEBI" id="CHEBI:190135"/>
    </ligand>
</feature>
<comment type="subunit">
    <text evidence="11">Heterotetramer of 2 PyrK and 2 PyrD type B subunits.</text>
</comment>
<dbReference type="InterPro" id="IPR039261">
    <property type="entry name" value="FNR_nucleotide-bd"/>
</dbReference>
<evidence type="ECO:0000256" key="4">
    <source>
        <dbReference type="ARBA" id="ARBA00022714"/>
    </source>
</evidence>
<gene>
    <name evidence="11" type="primary">pyrK</name>
    <name evidence="15" type="ORF">DENIS_5170</name>
</gene>
<evidence type="ECO:0000256" key="9">
    <source>
        <dbReference type="ARBA" id="ARBA00023004"/>
    </source>
</evidence>
<comment type="caution">
    <text evidence="11">Lacks conserved residue(s) required for the propagation of feature annotation.</text>
</comment>
<feature type="binding site" evidence="11 13">
    <location>
        <position position="236"/>
    </location>
    <ligand>
        <name>[2Fe-2S] cluster</name>
        <dbReference type="ChEBI" id="CHEBI:190135"/>
    </ligand>
</feature>
<dbReference type="GO" id="GO:0050660">
    <property type="term" value="F:flavin adenine dinucleotide binding"/>
    <property type="evidence" value="ECO:0007669"/>
    <property type="project" value="InterPro"/>
</dbReference>
<keyword evidence="2 11" id="KW-0813">Transport</keyword>
<evidence type="ECO:0000313" key="15">
    <source>
        <dbReference type="EMBL" id="GBC64152.1"/>
    </source>
</evidence>
<evidence type="ECO:0000256" key="8">
    <source>
        <dbReference type="ARBA" id="ARBA00022982"/>
    </source>
</evidence>
<feature type="binding site" evidence="11 12">
    <location>
        <begin position="80"/>
        <end position="81"/>
    </location>
    <ligand>
        <name>FAD</name>
        <dbReference type="ChEBI" id="CHEBI:57692"/>
    </ligand>
</feature>
<dbReference type="Pfam" id="PF00175">
    <property type="entry name" value="NAD_binding_1"/>
    <property type="match status" value="1"/>
</dbReference>
<dbReference type="PROSITE" id="PS51384">
    <property type="entry name" value="FAD_FR"/>
    <property type="match status" value="1"/>
</dbReference>
<evidence type="ECO:0000256" key="1">
    <source>
        <dbReference type="ARBA" id="ARBA00006422"/>
    </source>
</evidence>
<comment type="similarity">
    <text evidence="1 11">Belongs to the PyrK family.</text>
</comment>
<keyword evidence="3 11" id="KW-0285">Flavoprotein</keyword>
<dbReference type="SUPFAM" id="SSF63380">
    <property type="entry name" value="Riboflavin synthase domain-like"/>
    <property type="match status" value="1"/>
</dbReference>
<comment type="function">
    <text evidence="11">Responsible for channeling the electrons from the oxidation of dihydroorotate from the FMN redox center in the PyrD type B subunit to the ultimate electron acceptor NAD(+).</text>
</comment>
<keyword evidence="8 11" id="KW-0249">Electron transport</keyword>
<dbReference type="PANTHER" id="PTHR43513">
    <property type="entry name" value="DIHYDROOROTATE DEHYDROGENASE B (NAD(+)), ELECTRON TRANSFER SUBUNIT"/>
    <property type="match status" value="1"/>
</dbReference>
<proteinExistence type="inferred from homology"/>
<reference evidence="16" key="1">
    <citation type="submission" date="2017-11" db="EMBL/GenBank/DDBJ databases">
        <authorList>
            <person name="Watanabe M."/>
            <person name="Kojima H."/>
        </authorList>
    </citation>
    <scope>NUCLEOTIDE SEQUENCE [LARGE SCALE GENOMIC DNA]</scope>
    <source>
        <strain evidence="16">Tokyo 01</strain>
    </source>
</reference>
<dbReference type="Gene3D" id="2.10.240.10">
    <property type="entry name" value="Dihydroorotate dehydrogenase, electron transfer subunit"/>
    <property type="match status" value="1"/>
</dbReference>
<accession>A0A401G4I9</accession>
<keyword evidence="4 11" id="KW-0001">2Fe-2S</keyword>
<dbReference type="RefSeq" id="WP_124331151.1">
    <property type="nucleotide sequence ID" value="NZ_BEXT01000001.1"/>
</dbReference>
<feature type="binding site" evidence="11 13">
    <location>
        <position position="254"/>
    </location>
    <ligand>
        <name>[2Fe-2S] cluster</name>
        <dbReference type="ChEBI" id="CHEBI:190135"/>
    </ligand>
</feature>
<dbReference type="Gene3D" id="2.40.30.10">
    <property type="entry name" value="Translation factors"/>
    <property type="match status" value="1"/>
</dbReference>
<dbReference type="AlphaFoldDB" id="A0A401G4I9"/>
<dbReference type="PRINTS" id="PR00410">
    <property type="entry name" value="PHEHYDRXLASE"/>
</dbReference>
<evidence type="ECO:0000256" key="11">
    <source>
        <dbReference type="HAMAP-Rule" id="MF_01211"/>
    </source>
</evidence>
<feature type="domain" description="FAD-binding FR-type" evidence="14">
    <location>
        <begin position="2"/>
        <end position="105"/>
    </location>
</feature>
<evidence type="ECO:0000256" key="12">
    <source>
        <dbReference type="PIRSR" id="PIRSR006816-1"/>
    </source>
</evidence>
<keyword evidence="16" id="KW-1185">Reference proteome</keyword>
<organism evidence="15 16">
    <name type="scientific">Desulfonema ishimotonii</name>
    <dbReference type="NCBI Taxonomy" id="45657"/>
    <lineage>
        <taxon>Bacteria</taxon>
        <taxon>Pseudomonadati</taxon>
        <taxon>Thermodesulfobacteriota</taxon>
        <taxon>Desulfobacteria</taxon>
        <taxon>Desulfobacterales</taxon>
        <taxon>Desulfococcaceae</taxon>
        <taxon>Desulfonema</taxon>
    </lineage>
</organism>
<dbReference type="PANTHER" id="PTHR43513:SF3">
    <property type="entry name" value="DIHYDROOROTATE DEHYDROGENASE B (NAD(+)), ELECTRON TRANSFER SUBUNIT-RELATED"/>
    <property type="match status" value="1"/>
</dbReference>
<keyword evidence="7 11" id="KW-0665">Pyrimidine biosynthesis</keyword>
<dbReference type="CDD" id="cd06218">
    <property type="entry name" value="DHOD_e_trans"/>
    <property type="match status" value="1"/>
</dbReference>
<comment type="cofactor">
    <cofactor evidence="11">
        <name>[2Fe-2S] cluster</name>
        <dbReference type="ChEBI" id="CHEBI:190135"/>
    </cofactor>
    <text evidence="11">Binds 1 [2Fe-2S] cluster per subunit.</text>
</comment>
<comment type="caution">
    <text evidence="15">The sequence shown here is derived from an EMBL/GenBank/DDBJ whole genome shotgun (WGS) entry which is preliminary data.</text>
</comment>
<dbReference type="Gene3D" id="3.40.50.80">
    <property type="entry name" value="Nucleotide-binding domain of ferredoxin-NADP reductase (FNR) module"/>
    <property type="match status" value="1"/>
</dbReference>
<protein>
    <recommendedName>
        <fullName evidence="11">Dihydroorotate dehydrogenase B (NAD(+)), electron transfer subunit</fullName>
    </recommendedName>
    <alternativeName>
        <fullName evidence="11">Dihydroorotate oxidase B, electron transfer subunit</fullName>
    </alternativeName>
</protein>
<dbReference type="InterPro" id="IPR037117">
    <property type="entry name" value="Dihydroorotate_DH_ele_sf"/>
</dbReference>
<comment type="cofactor">
    <cofactor evidence="11 12">
        <name>FAD</name>
        <dbReference type="ChEBI" id="CHEBI:57692"/>
    </cofactor>
    <text evidence="11 12">Binds 1 FAD per subunit.</text>
</comment>
<keyword evidence="5 11" id="KW-0479">Metal-binding</keyword>
<dbReference type="GO" id="GO:0009055">
    <property type="term" value="F:electron transfer activity"/>
    <property type="evidence" value="ECO:0007669"/>
    <property type="project" value="UniProtKB-UniRule"/>
</dbReference>
<dbReference type="OrthoDB" id="9796486at2"/>
<dbReference type="InterPro" id="IPR017938">
    <property type="entry name" value="Riboflavin_synthase-like_b-brl"/>
</dbReference>
<evidence type="ECO:0000256" key="3">
    <source>
        <dbReference type="ARBA" id="ARBA00022630"/>
    </source>
</evidence>
<dbReference type="SUPFAM" id="SSF52343">
    <property type="entry name" value="Ferredoxin reductase-like, C-terminal NADP-linked domain"/>
    <property type="match status" value="1"/>
</dbReference>
<dbReference type="InterPro" id="IPR023455">
    <property type="entry name" value="Dihydroorotate_DHASE_ETsu"/>
</dbReference>
<dbReference type="GO" id="GO:0044205">
    <property type="term" value="P:'de novo' UMP biosynthetic process"/>
    <property type="evidence" value="ECO:0007669"/>
    <property type="project" value="UniProtKB-UniRule"/>
</dbReference>
<keyword evidence="9 11" id="KW-0408">Iron</keyword>
<evidence type="ECO:0000256" key="13">
    <source>
        <dbReference type="PIRSR" id="PIRSR006816-2"/>
    </source>
</evidence>
<dbReference type="Proteomes" id="UP000288096">
    <property type="component" value="Unassembled WGS sequence"/>
</dbReference>
<name>A0A401G4I9_9BACT</name>
<evidence type="ECO:0000256" key="2">
    <source>
        <dbReference type="ARBA" id="ARBA00022448"/>
    </source>
</evidence>
<feature type="binding site" evidence="11 12">
    <location>
        <begin position="53"/>
        <end position="56"/>
    </location>
    <ligand>
        <name>FAD</name>
        <dbReference type="ChEBI" id="CHEBI:57692"/>
    </ligand>
</feature>
<dbReference type="UniPathway" id="UPA00070">
    <property type="reaction ID" value="UER00945"/>
</dbReference>
<dbReference type="EMBL" id="BEXT01000001">
    <property type="protein sequence ID" value="GBC64152.1"/>
    <property type="molecule type" value="Genomic_DNA"/>
</dbReference>
<dbReference type="GO" id="GO:0046872">
    <property type="term" value="F:metal ion binding"/>
    <property type="evidence" value="ECO:0007669"/>
    <property type="project" value="UniProtKB-KW"/>
</dbReference>
<evidence type="ECO:0000259" key="14">
    <source>
        <dbReference type="PROSITE" id="PS51384"/>
    </source>
</evidence>
<feature type="binding site" evidence="11 13">
    <location>
        <position position="231"/>
    </location>
    <ligand>
        <name>[2Fe-2S] cluster</name>
        <dbReference type="ChEBI" id="CHEBI:190135"/>
    </ligand>
</feature>
<dbReference type="PIRSF" id="PIRSF006816">
    <property type="entry name" value="Cyc3_hyd_g"/>
    <property type="match status" value="1"/>
</dbReference>
<dbReference type="InterPro" id="IPR017927">
    <property type="entry name" value="FAD-bd_FR_type"/>
</dbReference>
<keyword evidence="10 11" id="KW-0411">Iron-sulfur</keyword>
<dbReference type="InterPro" id="IPR050353">
    <property type="entry name" value="PyrK_electron_transfer"/>
</dbReference>
<evidence type="ECO:0000256" key="7">
    <source>
        <dbReference type="ARBA" id="ARBA00022975"/>
    </source>
</evidence>
<dbReference type="Pfam" id="PF10418">
    <property type="entry name" value="DHODB_Fe-S_bind"/>
    <property type="match status" value="1"/>
</dbReference>
<dbReference type="GO" id="GO:0051537">
    <property type="term" value="F:2 iron, 2 sulfur cluster binding"/>
    <property type="evidence" value="ECO:0007669"/>
    <property type="project" value="UniProtKB-KW"/>
</dbReference>
<evidence type="ECO:0000256" key="10">
    <source>
        <dbReference type="ARBA" id="ARBA00023014"/>
    </source>
</evidence>
<dbReference type="InterPro" id="IPR019480">
    <property type="entry name" value="Dihydroorotate_DH_Fe-S-bd"/>
</dbReference>
<sequence length="267" mass="29041">MIFQQKSVVLWNTMECSGYYRLGITCDAGYSAARPGQFVMVRFPGQLSPLLRRPFSIHRLVRTDGRTEGIELLYKVVGRGTEMLSLCRKGDGLDLLGPLGNGFTIPDHPGRIFIVAGGIGVAPMFFLTSVLREQGLDPARAVVFIGGRSKDDLLCMNDFFSVGMQTVHITTDDGSAGEKDRVTGPLERAIREARPDMIYACGPTPMLKATARLAEDYGVPCEISIETLMACGMGACLGCAVRPKKQTGKYLHACLDGPVFDARTLQL</sequence>
<reference evidence="16" key="2">
    <citation type="submission" date="2019-01" db="EMBL/GenBank/DDBJ databases">
        <title>Genome sequence of Desulfonema ishimotonii strain Tokyo 01.</title>
        <authorList>
            <person name="Fukui M."/>
        </authorList>
    </citation>
    <scope>NUCLEOTIDE SEQUENCE [LARGE SCALE GENOMIC DNA]</scope>
    <source>
        <strain evidence="16">Tokyo 01</strain>
    </source>
</reference>
<evidence type="ECO:0000313" key="16">
    <source>
        <dbReference type="Proteomes" id="UP000288096"/>
    </source>
</evidence>
<dbReference type="GO" id="GO:0016491">
    <property type="term" value="F:oxidoreductase activity"/>
    <property type="evidence" value="ECO:0007669"/>
    <property type="project" value="InterPro"/>
</dbReference>
<dbReference type="InterPro" id="IPR001433">
    <property type="entry name" value="OxRdtase_FAD/NAD-bd"/>
</dbReference>
<comment type="cofactor">
    <cofactor evidence="13">
        <name>[2Fe-2S] cluster</name>
        <dbReference type="ChEBI" id="CHEBI:190135"/>
    </cofactor>
    <text evidence="13">Binds 1 [2Fe-2S] cluster per subunit.</text>
</comment>
<evidence type="ECO:0000256" key="5">
    <source>
        <dbReference type="ARBA" id="ARBA00022723"/>
    </source>
</evidence>
<dbReference type="HAMAP" id="MF_01211">
    <property type="entry name" value="DHODB_Fe_S_bind"/>
    <property type="match status" value="1"/>
</dbReference>